<proteinExistence type="inferred from homology"/>
<evidence type="ECO:0000256" key="8">
    <source>
        <dbReference type="HAMAP-Rule" id="MF_01937"/>
    </source>
</evidence>
<evidence type="ECO:0000256" key="1">
    <source>
        <dbReference type="ARBA" id="ARBA00004141"/>
    </source>
</evidence>
<feature type="transmembrane region" description="Helical" evidence="8">
    <location>
        <begin position="20"/>
        <end position="39"/>
    </location>
</feature>
<feature type="transmembrane region" description="Helical" evidence="8">
    <location>
        <begin position="285"/>
        <end position="305"/>
    </location>
</feature>
<evidence type="ECO:0000256" key="2">
    <source>
        <dbReference type="ARBA" id="ARBA00022428"/>
    </source>
</evidence>
<reference evidence="10 11" key="1">
    <citation type="submission" date="2021-12" db="EMBL/GenBank/DDBJ databases">
        <title>Genome sequencing of bacteria with rrn-lacking chromosome and rrn-plasmid.</title>
        <authorList>
            <person name="Anda M."/>
            <person name="Iwasaki W."/>
        </authorList>
    </citation>
    <scope>NUCLEOTIDE SEQUENCE [LARGE SCALE GENOMIC DNA]</scope>
    <source>
        <strain evidence="10 11">NBRC 101262</strain>
    </source>
</reference>
<sequence length="306" mass="33303">MNQTHTPPSKAKAWLSAFRLRTLPLAFSSIFLGSFVAAYQGVFHWQILLLASLTTLCLQVLSNLANDYGDSIHGADSADRTGPQRAVQAGLISAQEMKKGMIAFAALSFIFGLLLILVAFGANLKLLLIFLGMGVAAIIAAITYTAGVRPYGYMGLGDLSVFIFFGVVGVMGVFFLYAQQWQNELLLLAIGVGALSTGVLNVNNIRDIDSDRKAGKISIPVRIGRSKAVVYHWVLLAVGVLAPVWYMKANINHVWQWAFLLVVPLFFKNGIAVSRYQDAKALDPYLKQLAISTFLFVILIGVCLLS</sequence>
<dbReference type="CDD" id="cd13962">
    <property type="entry name" value="PT_UbiA_UBIAD1"/>
    <property type="match status" value="1"/>
</dbReference>
<dbReference type="NCBIfam" id="TIGR00751">
    <property type="entry name" value="menA"/>
    <property type="match status" value="1"/>
</dbReference>
<evidence type="ECO:0000256" key="4">
    <source>
        <dbReference type="ARBA" id="ARBA00022679"/>
    </source>
</evidence>
<feature type="transmembrane region" description="Helical" evidence="8">
    <location>
        <begin position="101"/>
        <end position="120"/>
    </location>
</feature>
<dbReference type="EC" id="2.5.1.74" evidence="8 9"/>
<dbReference type="Pfam" id="PF01040">
    <property type="entry name" value="UbiA"/>
    <property type="match status" value="1"/>
</dbReference>
<accession>A0ABM7VBP7</accession>
<evidence type="ECO:0000256" key="3">
    <source>
        <dbReference type="ARBA" id="ARBA00022475"/>
    </source>
</evidence>
<comment type="function">
    <text evidence="8">Conversion of 1,4-dihydroxy-2-naphthoate (DHNA) to demethylmenaquinone (DMK).</text>
</comment>
<name>A0ABM7VBP7_9BACT</name>
<dbReference type="Gene3D" id="1.20.120.1780">
    <property type="entry name" value="UbiA prenyltransferase"/>
    <property type="match status" value="1"/>
</dbReference>
<feature type="transmembrane region" description="Helical" evidence="8">
    <location>
        <begin position="254"/>
        <end position="273"/>
    </location>
</feature>
<protein>
    <recommendedName>
        <fullName evidence="8 9">1,4-dihydroxy-2-naphthoate octaprenyltransferase</fullName>
        <shortName evidence="8">DHNA-octaprenyltransferase</shortName>
        <ecNumber evidence="8 9">2.5.1.74</ecNumber>
    </recommendedName>
</protein>
<comment type="pathway">
    <text evidence="8">Quinol/quinone metabolism; menaquinone biosynthesis; menaquinol from 1,4-dihydroxy-2-naphthoate: step 1/2.</text>
</comment>
<dbReference type="InterPro" id="IPR004657">
    <property type="entry name" value="MenA"/>
</dbReference>
<keyword evidence="7 8" id="KW-0472">Membrane</keyword>
<comment type="subcellular location">
    <subcellularLocation>
        <location evidence="8">Cell membrane</location>
        <topology evidence="8">Multi-pass membrane protein</topology>
    </subcellularLocation>
    <subcellularLocation>
        <location evidence="1">Membrane</location>
        <topology evidence="1">Multi-pass membrane protein</topology>
    </subcellularLocation>
</comment>
<evidence type="ECO:0000256" key="6">
    <source>
        <dbReference type="ARBA" id="ARBA00022989"/>
    </source>
</evidence>
<feature type="transmembrane region" description="Helical" evidence="8">
    <location>
        <begin position="185"/>
        <end position="203"/>
    </location>
</feature>
<dbReference type="InterPro" id="IPR026046">
    <property type="entry name" value="UBIAD1"/>
</dbReference>
<feature type="transmembrane region" description="Helical" evidence="8">
    <location>
        <begin position="126"/>
        <end position="147"/>
    </location>
</feature>
<evidence type="ECO:0000313" key="11">
    <source>
        <dbReference type="Proteomes" id="UP001354989"/>
    </source>
</evidence>
<evidence type="ECO:0000256" key="9">
    <source>
        <dbReference type="NCBIfam" id="TIGR00751"/>
    </source>
</evidence>
<evidence type="ECO:0000256" key="5">
    <source>
        <dbReference type="ARBA" id="ARBA00022692"/>
    </source>
</evidence>
<gene>
    <name evidence="8 10" type="primary">menA</name>
    <name evidence="10" type="ORF">PEPS_06300</name>
</gene>
<feature type="transmembrane region" description="Helical" evidence="8">
    <location>
        <begin position="159"/>
        <end position="179"/>
    </location>
</feature>
<dbReference type="Gene3D" id="1.10.357.140">
    <property type="entry name" value="UbiA prenyltransferase"/>
    <property type="match status" value="1"/>
</dbReference>
<dbReference type="RefSeq" id="WP_338397622.1">
    <property type="nucleotide sequence ID" value="NZ_AP025292.1"/>
</dbReference>
<dbReference type="Proteomes" id="UP001354989">
    <property type="component" value="Chromosome"/>
</dbReference>
<comment type="similarity">
    <text evidence="8">Belongs to the MenA family. Type 1 subfamily.</text>
</comment>
<dbReference type="InterPro" id="IPR044878">
    <property type="entry name" value="UbiA_sf"/>
</dbReference>
<keyword evidence="3 8" id="KW-1003">Cell membrane</keyword>
<dbReference type="PIRSF" id="PIRSF005355">
    <property type="entry name" value="UBIAD1"/>
    <property type="match status" value="1"/>
</dbReference>
<evidence type="ECO:0000256" key="7">
    <source>
        <dbReference type="ARBA" id="ARBA00023136"/>
    </source>
</evidence>
<dbReference type="NCBIfam" id="NF004750">
    <property type="entry name" value="PRK06080.1-2"/>
    <property type="match status" value="1"/>
</dbReference>
<keyword evidence="11" id="KW-1185">Reference proteome</keyword>
<dbReference type="PANTHER" id="PTHR13929:SF0">
    <property type="entry name" value="UBIA PRENYLTRANSFERASE DOMAIN-CONTAINING PROTEIN 1"/>
    <property type="match status" value="1"/>
</dbReference>
<dbReference type="HAMAP" id="MF_01937">
    <property type="entry name" value="MenA_1"/>
    <property type="match status" value="1"/>
</dbReference>
<keyword evidence="6 8" id="KW-1133">Transmembrane helix</keyword>
<keyword evidence="4 8" id="KW-0808">Transferase</keyword>
<dbReference type="PANTHER" id="PTHR13929">
    <property type="entry name" value="1,4-DIHYDROXY-2-NAPHTHOATE OCTAPRENYLTRANSFERASE"/>
    <property type="match status" value="1"/>
</dbReference>
<dbReference type="EMBL" id="AP025292">
    <property type="protein sequence ID" value="BDC98349.1"/>
    <property type="molecule type" value="Genomic_DNA"/>
</dbReference>
<comment type="catalytic activity">
    <reaction evidence="8">
        <text>an all-trans-polyprenyl diphosphate + 1,4-dihydroxy-2-naphthoate + H(+) = a 2-demethylmenaquinol + CO2 + diphosphate</text>
        <dbReference type="Rhea" id="RHEA:26478"/>
        <dbReference type="Rhea" id="RHEA-COMP:9563"/>
        <dbReference type="Rhea" id="RHEA-COMP:9564"/>
        <dbReference type="ChEBI" id="CHEBI:11173"/>
        <dbReference type="ChEBI" id="CHEBI:15378"/>
        <dbReference type="ChEBI" id="CHEBI:16526"/>
        <dbReference type="ChEBI" id="CHEBI:33019"/>
        <dbReference type="ChEBI" id="CHEBI:55437"/>
        <dbReference type="ChEBI" id="CHEBI:58914"/>
        <dbReference type="EC" id="2.5.1.74"/>
    </reaction>
</comment>
<organism evidence="10 11">
    <name type="scientific">Persicobacter psychrovividus</name>
    <dbReference type="NCBI Taxonomy" id="387638"/>
    <lineage>
        <taxon>Bacteria</taxon>
        <taxon>Pseudomonadati</taxon>
        <taxon>Bacteroidota</taxon>
        <taxon>Cytophagia</taxon>
        <taxon>Cytophagales</taxon>
        <taxon>Persicobacteraceae</taxon>
        <taxon>Persicobacter</taxon>
    </lineage>
</organism>
<keyword evidence="5 8" id="KW-0812">Transmembrane</keyword>
<feature type="transmembrane region" description="Helical" evidence="8">
    <location>
        <begin position="228"/>
        <end position="248"/>
    </location>
</feature>
<evidence type="ECO:0000313" key="10">
    <source>
        <dbReference type="EMBL" id="BDC98349.1"/>
    </source>
</evidence>
<dbReference type="InterPro" id="IPR000537">
    <property type="entry name" value="UbiA_prenyltransferase"/>
</dbReference>
<keyword evidence="2 8" id="KW-0474">Menaquinone biosynthesis</keyword>